<feature type="domain" description="FtsK" evidence="5">
    <location>
        <begin position="960"/>
        <end position="1154"/>
    </location>
</feature>
<comment type="caution">
    <text evidence="6">The sequence shown here is derived from an EMBL/GenBank/DDBJ whole genome shotgun (WGS) entry which is preliminary data.</text>
</comment>
<dbReference type="SMART" id="SM00382">
    <property type="entry name" value="AAA"/>
    <property type="match status" value="3"/>
</dbReference>
<feature type="binding site" evidence="3">
    <location>
        <begin position="977"/>
        <end position="984"/>
    </location>
    <ligand>
        <name>ATP</name>
        <dbReference type="ChEBI" id="CHEBI:30616"/>
    </ligand>
</feature>
<dbReference type="EMBL" id="BMNK01000003">
    <property type="protein sequence ID" value="GGP05350.1"/>
    <property type="molecule type" value="Genomic_DNA"/>
</dbReference>
<dbReference type="InterPro" id="IPR050206">
    <property type="entry name" value="FtsK/SpoIIIE/SftA"/>
</dbReference>
<organism evidence="6 7">
    <name type="scientific">Nonomuraea glycinis</name>
    <dbReference type="NCBI Taxonomy" id="2047744"/>
    <lineage>
        <taxon>Bacteria</taxon>
        <taxon>Bacillati</taxon>
        <taxon>Actinomycetota</taxon>
        <taxon>Actinomycetes</taxon>
        <taxon>Streptosporangiales</taxon>
        <taxon>Streptosporangiaceae</taxon>
        <taxon>Nonomuraea</taxon>
    </lineage>
</organism>
<dbReference type="GO" id="GO:0051301">
    <property type="term" value="P:cell division"/>
    <property type="evidence" value="ECO:0007669"/>
    <property type="project" value="UniProtKB-KW"/>
</dbReference>
<dbReference type="Pfam" id="PF01580">
    <property type="entry name" value="FtsK_SpoIIIE"/>
    <property type="match status" value="2"/>
</dbReference>
<evidence type="ECO:0000313" key="7">
    <source>
        <dbReference type="Proteomes" id="UP000660745"/>
    </source>
</evidence>
<dbReference type="InterPro" id="IPR027417">
    <property type="entry name" value="P-loop_NTPase"/>
</dbReference>
<feature type="domain" description="FtsK" evidence="5">
    <location>
        <begin position="625"/>
        <end position="817"/>
    </location>
</feature>
<dbReference type="InterPro" id="IPR003593">
    <property type="entry name" value="AAA+_ATPase"/>
</dbReference>
<dbReference type="GO" id="GO:0003677">
    <property type="term" value="F:DNA binding"/>
    <property type="evidence" value="ECO:0007669"/>
    <property type="project" value="InterPro"/>
</dbReference>
<feature type="binding site" evidence="3">
    <location>
        <begin position="643"/>
        <end position="650"/>
    </location>
    <ligand>
        <name>ATP</name>
        <dbReference type="ChEBI" id="CHEBI:30616"/>
    </ligand>
</feature>
<evidence type="ECO:0000256" key="2">
    <source>
        <dbReference type="ARBA" id="ARBA00022840"/>
    </source>
</evidence>
<dbReference type="GO" id="GO:0005524">
    <property type="term" value="F:ATP binding"/>
    <property type="evidence" value="ECO:0007669"/>
    <property type="project" value="UniProtKB-UniRule"/>
</dbReference>
<keyword evidence="4" id="KW-1133">Transmembrane helix</keyword>
<gene>
    <name evidence="6" type="ORF">GCM10012278_24530</name>
</gene>
<protein>
    <submittedName>
        <fullName evidence="6">Cell division protein FtsK</fullName>
    </submittedName>
</protein>
<dbReference type="PROSITE" id="PS50901">
    <property type="entry name" value="FTSK"/>
    <property type="match status" value="2"/>
</dbReference>
<dbReference type="Gene3D" id="3.40.50.300">
    <property type="entry name" value="P-loop containing nucleotide triphosphate hydrolases"/>
    <property type="match status" value="4"/>
</dbReference>
<feature type="transmembrane region" description="Helical" evidence="4">
    <location>
        <begin position="227"/>
        <end position="246"/>
    </location>
</feature>
<evidence type="ECO:0000256" key="3">
    <source>
        <dbReference type="PROSITE-ProRule" id="PRU00289"/>
    </source>
</evidence>
<reference evidence="6" key="2">
    <citation type="submission" date="2020-09" db="EMBL/GenBank/DDBJ databases">
        <authorList>
            <person name="Sun Q."/>
            <person name="Zhou Y."/>
        </authorList>
    </citation>
    <scope>NUCLEOTIDE SEQUENCE</scope>
    <source>
        <strain evidence="6">CGMCC 4.7430</strain>
    </source>
</reference>
<dbReference type="CDD" id="cd00060">
    <property type="entry name" value="FHA"/>
    <property type="match status" value="1"/>
</dbReference>
<dbReference type="PANTHER" id="PTHR22683:SF1">
    <property type="entry name" value="TYPE VII SECRETION SYSTEM PROTEIN ESSC"/>
    <property type="match status" value="1"/>
</dbReference>
<keyword evidence="6" id="KW-0131">Cell cycle</keyword>
<dbReference type="CDD" id="cd01127">
    <property type="entry name" value="TrwB_TraG_TraD_VirD4"/>
    <property type="match status" value="1"/>
</dbReference>
<dbReference type="SUPFAM" id="SSF52540">
    <property type="entry name" value="P-loop containing nucleoside triphosphate hydrolases"/>
    <property type="match status" value="3"/>
</dbReference>
<evidence type="ECO:0000259" key="5">
    <source>
        <dbReference type="PROSITE" id="PS50901"/>
    </source>
</evidence>
<proteinExistence type="predicted"/>
<keyword evidence="1 3" id="KW-0547">Nucleotide-binding</keyword>
<keyword evidence="2 3" id="KW-0067">ATP-binding</keyword>
<evidence type="ECO:0000256" key="1">
    <source>
        <dbReference type="ARBA" id="ARBA00022741"/>
    </source>
</evidence>
<dbReference type="Proteomes" id="UP000660745">
    <property type="component" value="Unassembled WGS sequence"/>
</dbReference>
<keyword evidence="7" id="KW-1185">Reference proteome</keyword>
<sequence>MRINVSVRDAHTEPTAVVVDAEPSTSVGHFAAELARVLVPAGRAEAVPPLYLGQEPLDGETTLYAAGVRDGVDLGLGVPLPAEEVSEGSVELRIVSGPGAGTIYQLPPGHYDIGSGPACRVRLGDGTPEEAARIVVRVDATVLLTPVDGAQLDGEVLSGAADWPEGSQLDVGGNLLELSTTMPARAPLTRAADGLGLEFNRPPRFVPASSALKFRLPTEPAKPEKRAIPLLPILLVPVAGAIVAILVTGRWSFIFLALISPLGALLTQFGGRKQNQVSYQERLKEHQVALERVRADVTTAVLMEQHNRRLSFPDPASLLRMASQPSERLWERRWRDTDFLDVRVGTADVASSITVEDPALDEHRRKTTPDLIEVPVPVSIRSSGVVGVAGEGAATLASWMVAQAAVLHNPADLRICVLTSADGERAWSWTRWLPHAQAQSEDAYLFIGTTAESVARRVGELGQLVASRLALGGKAPRGGVAGMPDILVVIENARRVRSLPGVVALLREGPSVGVYTICLEREERLLPEECGAVVAPGVGGLDVRVSGAALMTGVRPDSPRADWYEQVSRSLAPLRGVGDSEDAALPKAVRLLDILGVEPPTPEVITAGWAVSGRSTRAVLGTGYDGDFAVDLVRDGPHALIAGTTGSGKSELLQTLVATLAVANRPDEMTFVLVDYKGGSAFAECADLPHTVGLVTDLDTHLVERALISLGAELRRREHLLAVAGAKDLVDYQDKRNRGAALGPLPRLLLVIDEFASMVRELPNFVAGLVNIAQRGRSLGIHLVLATQRPSGAVTGDIRANTNLRIALRTTDTNESRDIIDAPDAGEISSSAPGRAYARLGPSALLPFQAGRVGGRRPAERAETSVVTPVSVMEVGWKEVGGPIIRRIEHGGGPSQGAVTDLAVLAGAVARAAESAGIGRQPSPWLPALPELVQVSELRAADGSGPVGYGLVDLPAEQSREELTFDLDRSGHLHIIGSQRTGRSQALRTLAAALSQAHSVEDFHLYAIDCGNGALNALTSLPHCGAVVDRNQVERLGRLLDRLGAELAARQALLGGRGVADLAELRGLLPPGERPPHLMLMVDRFEVFEREFATFDNGSYLERMLRLMRDGAGVGIHLVLAGDRVLGSGRFAGTTEDKIVLRMNDRTDYSAVGLNARDVPEELPPGRGIRARDMSEVQIAVLGRDVSGGGQAIVLTGLGKALTTRESGVPADRRPMRLDVLPDRISYADARALRGPGEAVPMRPIVGVSGDTLALVGPDLTEVPTFVVAGPPRSGRSTALAAIARSLLEAGTGLLVLAPRRSPLRDLAGLPGVSGVITDPDVGQGDFREALRKIPEDTGVVLIDDAELLMQSEISPDLVALTRGAAGNGWGLVAGGNAEAMSLGLAGWIGQVKRNRTGLLLSPQSITEGELLGVRLSRGVIGQAPQLGRGYLHLGDGTLRTVQVPETRIEG</sequence>
<dbReference type="PANTHER" id="PTHR22683">
    <property type="entry name" value="SPORULATION PROTEIN RELATED"/>
    <property type="match status" value="1"/>
</dbReference>
<dbReference type="RefSeq" id="WP_225276952.1">
    <property type="nucleotide sequence ID" value="NZ_BMNK01000003.1"/>
</dbReference>
<keyword evidence="4" id="KW-0472">Membrane</keyword>
<keyword evidence="6" id="KW-0132">Cell division</keyword>
<dbReference type="InterPro" id="IPR002543">
    <property type="entry name" value="FtsK_dom"/>
</dbReference>
<accession>A0A918A2U7</accession>
<keyword evidence="4" id="KW-0812">Transmembrane</keyword>
<name>A0A918A2U7_9ACTN</name>
<evidence type="ECO:0000313" key="6">
    <source>
        <dbReference type="EMBL" id="GGP05350.1"/>
    </source>
</evidence>
<reference evidence="6" key="1">
    <citation type="journal article" date="2014" name="Int. J. Syst. Evol. Microbiol.">
        <title>Complete genome sequence of Corynebacterium casei LMG S-19264T (=DSM 44701T), isolated from a smear-ripened cheese.</title>
        <authorList>
            <consortium name="US DOE Joint Genome Institute (JGI-PGF)"/>
            <person name="Walter F."/>
            <person name="Albersmeier A."/>
            <person name="Kalinowski J."/>
            <person name="Ruckert C."/>
        </authorList>
    </citation>
    <scope>NUCLEOTIDE SEQUENCE</scope>
    <source>
        <strain evidence="6">CGMCC 4.7430</strain>
    </source>
</reference>
<evidence type="ECO:0000256" key="4">
    <source>
        <dbReference type="SAM" id="Phobius"/>
    </source>
</evidence>